<accession>A0A7I8KTS8</accession>
<dbReference type="SMART" id="SM01082">
    <property type="entry name" value="CHZ"/>
    <property type="match status" value="1"/>
</dbReference>
<keyword evidence="7" id="KW-1185">Reference proteome</keyword>
<comment type="subcellular location">
    <subcellularLocation>
        <location evidence="1">Nucleus</location>
    </subcellularLocation>
</comment>
<dbReference type="GO" id="GO:0005634">
    <property type="term" value="C:nucleus"/>
    <property type="evidence" value="ECO:0007669"/>
    <property type="project" value="UniProtKB-SubCell"/>
</dbReference>
<dbReference type="InterPro" id="IPR037647">
    <property type="entry name" value="HIRIP3"/>
</dbReference>
<feature type="compositionally biased region" description="Acidic residues" evidence="4">
    <location>
        <begin position="444"/>
        <end position="484"/>
    </location>
</feature>
<feature type="compositionally biased region" description="Basic residues" evidence="4">
    <location>
        <begin position="277"/>
        <end position="287"/>
    </location>
</feature>
<dbReference type="Proteomes" id="UP000663760">
    <property type="component" value="Chromosome 8"/>
</dbReference>
<organism evidence="6 7">
    <name type="scientific">Spirodela intermedia</name>
    <name type="common">Intermediate duckweed</name>
    <dbReference type="NCBI Taxonomy" id="51605"/>
    <lineage>
        <taxon>Eukaryota</taxon>
        <taxon>Viridiplantae</taxon>
        <taxon>Streptophyta</taxon>
        <taxon>Embryophyta</taxon>
        <taxon>Tracheophyta</taxon>
        <taxon>Spermatophyta</taxon>
        <taxon>Magnoliopsida</taxon>
        <taxon>Liliopsida</taxon>
        <taxon>Araceae</taxon>
        <taxon>Lemnoideae</taxon>
        <taxon>Spirodela</taxon>
    </lineage>
</organism>
<evidence type="ECO:0000256" key="3">
    <source>
        <dbReference type="ARBA" id="ARBA00023242"/>
    </source>
</evidence>
<dbReference type="AlphaFoldDB" id="A0A7I8KTS8"/>
<dbReference type="InterPro" id="IPR019098">
    <property type="entry name" value="Histone_chaperone_domain_CHZ"/>
</dbReference>
<evidence type="ECO:0000313" key="7">
    <source>
        <dbReference type="Proteomes" id="UP000663760"/>
    </source>
</evidence>
<dbReference type="Pfam" id="PF09649">
    <property type="entry name" value="CHZ"/>
    <property type="match status" value="1"/>
</dbReference>
<proteinExistence type="predicted"/>
<feature type="region of interest" description="Disordered" evidence="4">
    <location>
        <begin position="80"/>
        <end position="141"/>
    </location>
</feature>
<feature type="compositionally biased region" description="Basic and acidic residues" evidence="4">
    <location>
        <begin position="303"/>
        <end position="330"/>
    </location>
</feature>
<feature type="compositionally biased region" description="Polar residues" evidence="4">
    <location>
        <begin position="95"/>
        <end position="105"/>
    </location>
</feature>
<keyword evidence="3" id="KW-0539">Nucleus</keyword>
<keyword evidence="2" id="KW-0143">Chaperone</keyword>
<evidence type="ECO:0000256" key="2">
    <source>
        <dbReference type="ARBA" id="ARBA00023186"/>
    </source>
</evidence>
<dbReference type="PANTHER" id="PTHR15410">
    <property type="entry name" value="HIRA-INTERACTING PROTEIN 3"/>
    <property type="match status" value="1"/>
</dbReference>
<gene>
    <name evidence="6" type="ORF">SI8410_08011570</name>
</gene>
<evidence type="ECO:0000259" key="5">
    <source>
        <dbReference type="SMART" id="SM01082"/>
    </source>
</evidence>
<feature type="domain" description="Histone chaperone" evidence="5">
    <location>
        <begin position="408"/>
        <end position="443"/>
    </location>
</feature>
<dbReference type="EMBL" id="LR746271">
    <property type="protein sequence ID" value="CAA7400892.1"/>
    <property type="molecule type" value="Genomic_DNA"/>
</dbReference>
<dbReference type="PANTHER" id="PTHR15410:SF2">
    <property type="entry name" value="HIRA-INTERACTING PROTEIN 3"/>
    <property type="match status" value="1"/>
</dbReference>
<feature type="region of interest" description="Disordered" evidence="4">
    <location>
        <begin position="207"/>
        <end position="345"/>
    </location>
</feature>
<evidence type="ECO:0000256" key="1">
    <source>
        <dbReference type="ARBA" id="ARBA00004123"/>
    </source>
</evidence>
<evidence type="ECO:0000256" key="4">
    <source>
        <dbReference type="SAM" id="MobiDB-lite"/>
    </source>
</evidence>
<sequence>MEAEEGSKVGEGGIEERILGAIRARVRDFKEQADSITLENVRRTIEKDLGMGAFTLDVHKRFIKQSLEKCFDVAEEEAISKDSEENLSIEPGNQKLLTKSDGNSQTEEENDSASTDDKKVEEISTVSNGTDGHGTDEPPRTKIKIGLSEATIKTAIKKRASYLRANSEKLSLIGVRRLLEEDLKLEKNTLDPYKKFISRQLDGVLEPPATVKPVTVGKKRSEKGTPSPRIKRSKRASRSEDLEDLSGSDTYRSEDEEIDDRKEKSKRRSSQNVRRAAIQKKQKKSPGLRKASAAGRQINGEPTVEKSSDTEDGNDSLKDAELHPSDEETVKHKKETPTRTSGKKVEHLKAIIKSCGIGVPPSVYKRVKQAPENKRESYLIKELEDILRKESLSTNPSEKEIKAVRKKKERAKELEGIDLSNIVSSTRRRSTSSFAIPPKPELPAESDEDDEEENEEGDEEEGDEDEEDEVSDEENNDNGDEESD</sequence>
<dbReference type="OrthoDB" id="514832at2759"/>
<evidence type="ECO:0000313" key="6">
    <source>
        <dbReference type="EMBL" id="CAA7400892.1"/>
    </source>
</evidence>
<protein>
    <recommendedName>
        <fullName evidence="5">Histone chaperone domain-containing protein</fullName>
    </recommendedName>
</protein>
<feature type="region of interest" description="Disordered" evidence="4">
    <location>
        <begin position="391"/>
        <end position="484"/>
    </location>
</feature>
<feature type="compositionally biased region" description="Basic and acidic residues" evidence="4">
    <location>
        <begin position="391"/>
        <end position="403"/>
    </location>
</feature>
<reference evidence="6" key="1">
    <citation type="submission" date="2020-02" db="EMBL/GenBank/DDBJ databases">
        <authorList>
            <person name="Scholz U."/>
            <person name="Mascher M."/>
            <person name="Fiebig A."/>
        </authorList>
    </citation>
    <scope>NUCLEOTIDE SEQUENCE</scope>
</reference>
<name>A0A7I8KTS8_SPIIN</name>